<reference evidence="2" key="3">
    <citation type="submission" date="2020-12" db="UniProtKB">
        <authorList>
            <consortium name="EnsemblPlants"/>
        </authorList>
    </citation>
    <scope>IDENTIFICATION</scope>
</reference>
<reference evidence="1 3" key="1">
    <citation type="journal article" date="2008" name="Science">
        <title>The Physcomitrella genome reveals evolutionary insights into the conquest of land by plants.</title>
        <authorList>
            <person name="Rensing S."/>
            <person name="Lang D."/>
            <person name="Zimmer A."/>
            <person name="Terry A."/>
            <person name="Salamov A."/>
            <person name="Shapiro H."/>
            <person name="Nishiyama T."/>
            <person name="Perroud P.-F."/>
            <person name="Lindquist E."/>
            <person name="Kamisugi Y."/>
            <person name="Tanahashi T."/>
            <person name="Sakakibara K."/>
            <person name="Fujita T."/>
            <person name="Oishi K."/>
            <person name="Shin-I T."/>
            <person name="Kuroki Y."/>
            <person name="Toyoda A."/>
            <person name="Suzuki Y."/>
            <person name="Hashimoto A."/>
            <person name="Yamaguchi K."/>
            <person name="Sugano A."/>
            <person name="Kohara Y."/>
            <person name="Fujiyama A."/>
            <person name="Anterola A."/>
            <person name="Aoki S."/>
            <person name="Ashton N."/>
            <person name="Barbazuk W.B."/>
            <person name="Barker E."/>
            <person name="Bennetzen J."/>
            <person name="Bezanilla M."/>
            <person name="Blankenship R."/>
            <person name="Cho S.H."/>
            <person name="Dutcher S."/>
            <person name="Estelle M."/>
            <person name="Fawcett J.A."/>
            <person name="Gundlach H."/>
            <person name="Hanada K."/>
            <person name="Heyl A."/>
            <person name="Hicks K.A."/>
            <person name="Hugh J."/>
            <person name="Lohr M."/>
            <person name="Mayer K."/>
            <person name="Melkozernov A."/>
            <person name="Murata T."/>
            <person name="Nelson D."/>
            <person name="Pils B."/>
            <person name="Prigge M."/>
            <person name="Reiss B."/>
            <person name="Renner T."/>
            <person name="Rombauts S."/>
            <person name="Rushton P."/>
            <person name="Sanderfoot A."/>
            <person name="Schween G."/>
            <person name="Shiu S.-H."/>
            <person name="Stueber K."/>
            <person name="Theodoulou F.L."/>
            <person name="Tu H."/>
            <person name="Van de Peer Y."/>
            <person name="Verrier P.J."/>
            <person name="Waters E."/>
            <person name="Wood A."/>
            <person name="Yang L."/>
            <person name="Cove D."/>
            <person name="Cuming A."/>
            <person name="Hasebe M."/>
            <person name="Lucas S."/>
            <person name="Mishler D.B."/>
            <person name="Reski R."/>
            <person name="Grigoriev I."/>
            <person name="Quatrano R.S."/>
            <person name="Boore J.L."/>
        </authorList>
    </citation>
    <scope>NUCLEOTIDE SEQUENCE [LARGE SCALE GENOMIC DNA]</scope>
    <source>
        <strain evidence="2 3">cv. Gransden 2004</strain>
    </source>
</reference>
<accession>A0A2K1J7C2</accession>
<evidence type="ECO:0000313" key="1">
    <source>
        <dbReference type="EMBL" id="PNR37422.1"/>
    </source>
</evidence>
<dbReference type="Gramene" id="Pp3c16_5960V3.1">
    <property type="protein sequence ID" value="Pp3c16_5960V3.1"/>
    <property type="gene ID" value="Pp3c16_5960"/>
</dbReference>
<organism evidence="1">
    <name type="scientific">Physcomitrium patens</name>
    <name type="common">Spreading-leaved earth moss</name>
    <name type="synonym">Physcomitrella patens</name>
    <dbReference type="NCBI Taxonomy" id="3218"/>
    <lineage>
        <taxon>Eukaryota</taxon>
        <taxon>Viridiplantae</taxon>
        <taxon>Streptophyta</taxon>
        <taxon>Embryophyta</taxon>
        <taxon>Bryophyta</taxon>
        <taxon>Bryophytina</taxon>
        <taxon>Bryopsida</taxon>
        <taxon>Funariidae</taxon>
        <taxon>Funariales</taxon>
        <taxon>Funariaceae</taxon>
        <taxon>Physcomitrium</taxon>
    </lineage>
</organism>
<dbReference type="Proteomes" id="UP000006727">
    <property type="component" value="Chromosome 16"/>
</dbReference>
<proteinExistence type="predicted"/>
<evidence type="ECO:0000313" key="3">
    <source>
        <dbReference type="Proteomes" id="UP000006727"/>
    </source>
</evidence>
<dbReference type="EnsemblPlants" id="Pp3c16_5960V3.1">
    <property type="protein sequence ID" value="Pp3c16_5960V3.1"/>
    <property type="gene ID" value="Pp3c16_5960"/>
</dbReference>
<gene>
    <name evidence="1" type="ORF">PHYPA_020531</name>
</gene>
<name>A0A2K1J7C2_PHYPA</name>
<dbReference type="AlphaFoldDB" id="A0A2K1J7C2"/>
<protein>
    <submittedName>
        <fullName evidence="1 2">Uncharacterized protein</fullName>
    </submittedName>
</protein>
<evidence type="ECO:0000313" key="2">
    <source>
        <dbReference type="EnsemblPlants" id="Pp3c16_5960V3.1"/>
    </source>
</evidence>
<reference evidence="1 3" key="2">
    <citation type="journal article" date="2018" name="Plant J.">
        <title>The Physcomitrella patens chromosome-scale assembly reveals moss genome structure and evolution.</title>
        <authorList>
            <person name="Lang D."/>
            <person name="Ullrich K.K."/>
            <person name="Murat F."/>
            <person name="Fuchs J."/>
            <person name="Jenkins J."/>
            <person name="Haas F.B."/>
            <person name="Piednoel M."/>
            <person name="Gundlach H."/>
            <person name="Van Bel M."/>
            <person name="Meyberg R."/>
            <person name="Vives C."/>
            <person name="Morata J."/>
            <person name="Symeonidi A."/>
            <person name="Hiss M."/>
            <person name="Muchero W."/>
            <person name="Kamisugi Y."/>
            <person name="Saleh O."/>
            <person name="Blanc G."/>
            <person name="Decker E.L."/>
            <person name="van Gessel N."/>
            <person name="Grimwood J."/>
            <person name="Hayes R.D."/>
            <person name="Graham S.W."/>
            <person name="Gunter L.E."/>
            <person name="McDaniel S.F."/>
            <person name="Hoernstein S.N.W."/>
            <person name="Larsson A."/>
            <person name="Li F.W."/>
            <person name="Perroud P.F."/>
            <person name="Phillips J."/>
            <person name="Ranjan P."/>
            <person name="Rokshar D.S."/>
            <person name="Rothfels C.J."/>
            <person name="Schneider L."/>
            <person name="Shu S."/>
            <person name="Stevenson D.W."/>
            <person name="Thummler F."/>
            <person name="Tillich M."/>
            <person name="Villarreal Aguilar J.C."/>
            <person name="Widiez T."/>
            <person name="Wong G.K."/>
            <person name="Wymore A."/>
            <person name="Zhang Y."/>
            <person name="Zimmer A.D."/>
            <person name="Quatrano R.S."/>
            <person name="Mayer K.F.X."/>
            <person name="Goodstein D."/>
            <person name="Casacuberta J.M."/>
            <person name="Vandepoele K."/>
            <person name="Reski R."/>
            <person name="Cuming A.C."/>
            <person name="Tuskan G.A."/>
            <person name="Maumus F."/>
            <person name="Salse J."/>
            <person name="Schmutz J."/>
            <person name="Rensing S.A."/>
        </authorList>
    </citation>
    <scope>NUCLEOTIDE SEQUENCE [LARGE SCALE GENOMIC DNA]</scope>
    <source>
        <strain evidence="2 3">cv. Gransden 2004</strain>
    </source>
</reference>
<sequence>MKLSRVPMVLVGVRFSGVRLGVQPIRMLSSDCGRGVKARRRLKLLGAGSIFLQHIFEAGNQIPMKSQETKTNPGRNEYTRLILLETVIDNV</sequence>
<dbReference type="EMBL" id="ABEU02000016">
    <property type="protein sequence ID" value="PNR37422.1"/>
    <property type="molecule type" value="Genomic_DNA"/>
</dbReference>
<dbReference type="PaxDb" id="3218-PP1S15_380V6.1"/>
<dbReference type="InParanoid" id="A0A2K1J7C2"/>
<keyword evidence="3" id="KW-1185">Reference proteome</keyword>